<evidence type="ECO:0000256" key="1">
    <source>
        <dbReference type="ARBA" id="ARBA00004141"/>
    </source>
</evidence>
<dbReference type="SUPFAM" id="SSF103473">
    <property type="entry name" value="MFS general substrate transporter"/>
    <property type="match status" value="1"/>
</dbReference>
<dbReference type="GeneID" id="762955"/>
<feature type="transmembrane region" description="Helical" evidence="5">
    <location>
        <begin position="422"/>
        <end position="442"/>
    </location>
</feature>
<dbReference type="InterPro" id="IPR020846">
    <property type="entry name" value="MFS_dom"/>
</dbReference>
<dbReference type="RefSeq" id="XP_030850129.1">
    <property type="nucleotide sequence ID" value="XM_030994269.1"/>
</dbReference>
<name>A0A7M7PDC4_STRPU</name>
<organism evidence="7 8">
    <name type="scientific">Strongylocentrotus purpuratus</name>
    <name type="common">Purple sea urchin</name>
    <dbReference type="NCBI Taxonomy" id="7668"/>
    <lineage>
        <taxon>Eukaryota</taxon>
        <taxon>Metazoa</taxon>
        <taxon>Echinodermata</taxon>
        <taxon>Eleutherozoa</taxon>
        <taxon>Echinozoa</taxon>
        <taxon>Echinoidea</taxon>
        <taxon>Euechinoidea</taxon>
        <taxon>Echinacea</taxon>
        <taxon>Camarodonta</taxon>
        <taxon>Echinidea</taxon>
        <taxon>Strongylocentrotidae</taxon>
        <taxon>Strongylocentrotus</taxon>
    </lineage>
</organism>
<feature type="transmembrane region" description="Helical" evidence="5">
    <location>
        <begin position="192"/>
        <end position="214"/>
    </location>
</feature>
<keyword evidence="3 5" id="KW-1133">Transmembrane helix</keyword>
<comment type="subcellular location">
    <subcellularLocation>
        <location evidence="1">Membrane</location>
        <topology evidence="1">Multi-pass membrane protein</topology>
    </subcellularLocation>
</comment>
<feature type="transmembrane region" description="Helical" evidence="5">
    <location>
        <begin position="386"/>
        <end position="410"/>
    </location>
</feature>
<reference evidence="7" key="2">
    <citation type="submission" date="2021-01" db="UniProtKB">
        <authorList>
            <consortium name="EnsemblMetazoa"/>
        </authorList>
    </citation>
    <scope>IDENTIFICATION</scope>
</reference>
<evidence type="ECO:0000259" key="6">
    <source>
        <dbReference type="PROSITE" id="PS50850"/>
    </source>
</evidence>
<evidence type="ECO:0000256" key="4">
    <source>
        <dbReference type="ARBA" id="ARBA00023136"/>
    </source>
</evidence>
<feature type="transmembrane region" description="Helical" evidence="5">
    <location>
        <begin position="277"/>
        <end position="310"/>
    </location>
</feature>
<feature type="transmembrane region" description="Helical" evidence="5">
    <location>
        <begin position="316"/>
        <end position="339"/>
    </location>
</feature>
<feature type="transmembrane region" description="Helical" evidence="5">
    <location>
        <begin position="131"/>
        <end position="151"/>
    </location>
</feature>
<keyword evidence="8" id="KW-1185">Reference proteome</keyword>
<evidence type="ECO:0000313" key="8">
    <source>
        <dbReference type="Proteomes" id="UP000007110"/>
    </source>
</evidence>
<feature type="transmembrane region" description="Helical" evidence="5">
    <location>
        <begin position="220"/>
        <end position="240"/>
    </location>
</feature>
<feature type="domain" description="Major facilitator superfamily (MFS) profile" evidence="6">
    <location>
        <begin position="66"/>
        <end position="478"/>
    </location>
</feature>
<dbReference type="AlphaFoldDB" id="A0A7M7PDC4"/>
<keyword evidence="4 5" id="KW-0472">Membrane</keyword>
<dbReference type="Pfam" id="PF07690">
    <property type="entry name" value="MFS_1"/>
    <property type="match status" value="1"/>
</dbReference>
<dbReference type="PANTHER" id="PTHR11662:SF399">
    <property type="entry name" value="FI19708P1-RELATED"/>
    <property type="match status" value="1"/>
</dbReference>
<reference evidence="8" key="1">
    <citation type="submission" date="2015-02" db="EMBL/GenBank/DDBJ databases">
        <title>Genome sequencing for Strongylocentrotus purpuratus.</title>
        <authorList>
            <person name="Murali S."/>
            <person name="Liu Y."/>
            <person name="Vee V."/>
            <person name="English A."/>
            <person name="Wang M."/>
            <person name="Skinner E."/>
            <person name="Han Y."/>
            <person name="Muzny D.M."/>
            <person name="Worley K.C."/>
            <person name="Gibbs R.A."/>
        </authorList>
    </citation>
    <scope>NUCLEOTIDE SEQUENCE</scope>
</reference>
<dbReference type="EnsemblMetazoa" id="XM_030994269">
    <property type="protein sequence ID" value="XP_030850129"/>
    <property type="gene ID" value="LOC762955"/>
</dbReference>
<dbReference type="PANTHER" id="PTHR11662">
    <property type="entry name" value="SOLUTE CARRIER FAMILY 17"/>
    <property type="match status" value="1"/>
</dbReference>
<feature type="transmembrane region" description="Helical" evidence="5">
    <location>
        <begin position="104"/>
        <end position="124"/>
    </location>
</feature>
<evidence type="ECO:0000256" key="2">
    <source>
        <dbReference type="ARBA" id="ARBA00022692"/>
    </source>
</evidence>
<dbReference type="Proteomes" id="UP000007110">
    <property type="component" value="Unassembled WGS sequence"/>
</dbReference>
<dbReference type="OrthoDB" id="2985014at2759"/>
<evidence type="ECO:0000256" key="3">
    <source>
        <dbReference type="ARBA" id="ARBA00022989"/>
    </source>
</evidence>
<dbReference type="InterPro" id="IPR050382">
    <property type="entry name" value="MFS_Na/Anion_cotransporter"/>
</dbReference>
<dbReference type="InterPro" id="IPR036259">
    <property type="entry name" value="MFS_trans_sf"/>
</dbReference>
<dbReference type="InParanoid" id="A0A7M7PDC4"/>
<feature type="transmembrane region" description="Helical" evidence="5">
    <location>
        <begin position="454"/>
        <end position="473"/>
    </location>
</feature>
<feature type="transmembrane region" description="Helical" evidence="5">
    <location>
        <begin position="360"/>
        <end position="380"/>
    </location>
</feature>
<evidence type="ECO:0000256" key="5">
    <source>
        <dbReference type="SAM" id="Phobius"/>
    </source>
</evidence>
<sequence length="526" mass="57123">MACPHLKTDGLIPIRFLFACMMFLGIATVQMMRFNISVAMAIMAGSGHLNITTSDLLPSQTPMNESYLASSDNALMKMHDRNISESSDSKKETEFNWSSHTQGLLLAAFFIGYTLGNIPAGWLADKLGGKWIIFGGACGSAIFNALGPLAARSSVALFFATRFLAGISEGFIFPAVNTMVNNWSPVNERTRMMTFIVAGMAFGPAIGQSLSGIICANLGWPASFYFFGGLTITWAFFWAVTTNEDPSRHPFITRKERVYIETTRSKRSGTKKVPIRSILLSLPCIAFCVVLFGIPGFVYFCLACSLPIYFKHVLGFEILSVGFLTSIPYVCQWIISLLASSIADALSGRNILSRTSVRKFTICSGALIMAACFLTISFVVQRNTSFIVILMSVMYGAMGLVFSAAFVNALDIAPSFSGTVTGIGNGIAVTSGFIAPLVTAVFTEDQADPEGWRTVFIITAAITLISALVFLVFGSGDVQPWAIPIDADVHRMDKNQPLSIKDPEENAAMMEKIIIKPRLICLTKLP</sequence>
<dbReference type="Gene3D" id="1.20.1250.20">
    <property type="entry name" value="MFS general substrate transporter like domains"/>
    <property type="match status" value="2"/>
</dbReference>
<dbReference type="InterPro" id="IPR011701">
    <property type="entry name" value="MFS"/>
</dbReference>
<feature type="transmembrane region" description="Helical" evidence="5">
    <location>
        <begin position="157"/>
        <end position="180"/>
    </location>
</feature>
<feature type="transmembrane region" description="Helical" evidence="5">
    <location>
        <begin position="12"/>
        <end position="32"/>
    </location>
</feature>
<accession>A0A7M7PDC4</accession>
<keyword evidence="2 5" id="KW-0812">Transmembrane</keyword>
<dbReference type="OMA" id="CAYTIRV"/>
<dbReference type="KEGG" id="spu:762955"/>
<dbReference type="GO" id="GO:0022857">
    <property type="term" value="F:transmembrane transporter activity"/>
    <property type="evidence" value="ECO:0000318"/>
    <property type="project" value="GO_Central"/>
</dbReference>
<dbReference type="FunFam" id="1.20.1250.20:FF:001718">
    <property type="entry name" value="Uncharacterized protein"/>
    <property type="match status" value="1"/>
</dbReference>
<proteinExistence type="predicted"/>
<protein>
    <recommendedName>
        <fullName evidence="6">Major facilitator superfamily (MFS) profile domain-containing protein</fullName>
    </recommendedName>
</protein>
<evidence type="ECO:0000313" key="7">
    <source>
        <dbReference type="EnsemblMetazoa" id="XP_030850129"/>
    </source>
</evidence>
<dbReference type="GO" id="GO:0016324">
    <property type="term" value="C:apical plasma membrane"/>
    <property type="evidence" value="ECO:0000318"/>
    <property type="project" value="GO_Central"/>
</dbReference>
<dbReference type="PROSITE" id="PS50850">
    <property type="entry name" value="MFS"/>
    <property type="match status" value="1"/>
</dbReference>